<dbReference type="Pfam" id="PF25989">
    <property type="entry name" value="YknX_C"/>
    <property type="match status" value="1"/>
</dbReference>
<comment type="caution">
    <text evidence="6">The sequence shown here is derived from an EMBL/GenBank/DDBJ whole genome shotgun (WGS) entry which is preliminary data.</text>
</comment>
<comment type="subcellular location">
    <subcellularLocation>
        <location evidence="1">Cell envelope</location>
    </subcellularLocation>
</comment>
<dbReference type="PANTHER" id="PTHR32347">
    <property type="entry name" value="EFFLUX SYSTEM COMPONENT YKNX-RELATED"/>
    <property type="match status" value="1"/>
</dbReference>
<evidence type="ECO:0000256" key="2">
    <source>
        <dbReference type="ARBA" id="ARBA00023054"/>
    </source>
</evidence>
<dbReference type="GO" id="GO:0030313">
    <property type="term" value="C:cell envelope"/>
    <property type="evidence" value="ECO:0007669"/>
    <property type="project" value="UniProtKB-SubCell"/>
</dbReference>
<feature type="coiled-coil region" evidence="3">
    <location>
        <begin position="105"/>
        <end position="132"/>
    </location>
</feature>
<gene>
    <name evidence="6" type="ORF">GSH16_00635</name>
</gene>
<dbReference type="Gene3D" id="2.40.420.20">
    <property type="match status" value="1"/>
</dbReference>
<dbReference type="Gene3D" id="2.40.50.100">
    <property type="match status" value="1"/>
</dbReference>
<dbReference type="EMBL" id="WUWG01000001">
    <property type="protein sequence ID" value="MXU63932.1"/>
    <property type="molecule type" value="Genomic_DNA"/>
</dbReference>
<proteinExistence type="predicted"/>
<name>A0A6B0TRV2_9RHOB</name>
<evidence type="ECO:0000256" key="3">
    <source>
        <dbReference type="SAM" id="Coils"/>
    </source>
</evidence>
<protein>
    <submittedName>
        <fullName evidence="6">HlyD family efflux transporter periplasmic adaptor subunit</fullName>
    </submittedName>
</protein>
<dbReference type="PANTHER" id="PTHR32347:SF29">
    <property type="entry name" value="UPF0194 MEMBRANE PROTEIN YBHG"/>
    <property type="match status" value="1"/>
</dbReference>
<dbReference type="Pfam" id="PF25876">
    <property type="entry name" value="HH_MFP_RND"/>
    <property type="match status" value="1"/>
</dbReference>
<dbReference type="Gene3D" id="1.10.287.470">
    <property type="entry name" value="Helix hairpin bin"/>
    <property type="match status" value="1"/>
</dbReference>
<reference evidence="6 7" key="1">
    <citation type="submission" date="2019-12" db="EMBL/GenBank/DDBJ databases">
        <title>Strain KN286 was isolated from seawater, which was collected from Caroline Seamount in the tropical western Pacific.</title>
        <authorList>
            <person name="Wang Q."/>
        </authorList>
    </citation>
    <scope>NUCLEOTIDE SEQUENCE [LARGE SCALE GENOMIC DNA]</scope>
    <source>
        <strain evidence="6 7">KN286</strain>
    </source>
</reference>
<feature type="domain" description="Multidrug resistance protein MdtA-like alpha-helical hairpin" evidence="4">
    <location>
        <begin position="119"/>
        <end position="179"/>
    </location>
</feature>
<evidence type="ECO:0000259" key="4">
    <source>
        <dbReference type="Pfam" id="PF25876"/>
    </source>
</evidence>
<evidence type="ECO:0000259" key="5">
    <source>
        <dbReference type="Pfam" id="PF25989"/>
    </source>
</evidence>
<organism evidence="6 7">
    <name type="scientific">Oceanomicrobium pacificus</name>
    <dbReference type="NCBI Taxonomy" id="2692916"/>
    <lineage>
        <taxon>Bacteria</taxon>
        <taxon>Pseudomonadati</taxon>
        <taxon>Pseudomonadota</taxon>
        <taxon>Alphaproteobacteria</taxon>
        <taxon>Rhodobacterales</taxon>
        <taxon>Paracoccaceae</taxon>
        <taxon>Oceanomicrobium</taxon>
    </lineage>
</organism>
<keyword evidence="2 3" id="KW-0175">Coiled coil</keyword>
<feature type="domain" description="YknX-like C-terminal permuted SH3-like" evidence="5">
    <location>
        <begin position="339"/>
        <end position="406"/>
    </location>
</feature>
<sequence>MTMARRRSRSILMLVAALLVAGGLAYAFWPRPMLVDIGTVTVEPMRLTINEEGRTRVHDAYTVSTPVAGRLLRVEVHPGDQVVEGETVVARMLPTNPAALDIRTREQARALVAAAEAALRVARADLAKATADRDLSQLDLNRARELAERGAISEAAHDRAETTARAADAILDTARAAITMREAELSNARAQLIGIEDQGLATAMRVGEGDAFPLLAPTTGRILQVIQQSETTLPVGAPIMEIGDVDSDLEALVELLSTDAVQVSAGDPVEIANWGGPDILNGVVRRIDPWGFTKYSALGVEEQRVNVVVDFTDPPAKRAALGHGYRVEARIVIWSRDNALTVPSNAIFRDGTGWAAFRVEDGRARHVPVEIGQNNGQKAEVLSGLAEGDAIILYPSATLGDGQAVAQRQLDG</sequence>
<dbReference type="Proteomes" id="UP000436016">
    <property type="component" value="Unassembled WGS sequence"/>
</dbReference>
<dbReference type="InterPro" id="IPR058624">
    <property type="entry name" value="MdtA-like_HH"/>
</dbReference>
<dbReference type="InterPro" id="IPR050465">
    <property type="entry name" value="UPF0194_transport"/>
</dbReference>
<keyword evidence="7" id="KW-1185">Reference proteome</keyword>
<accession>A0A6B0TRV2</accession>
<dbReference type="AlphaFoldDB" id="A0A6B0TRV2"/>
<evidence type="ECO:0000256" key="1">
    <source>
        <dbReference type="ARBA" id="ARBA00004196"/>
    </source>
</evidence>
<evidence type="ECO:0000313" key="6">
    <source>
        <dbReference type="EMBL" id="MXU63932.1"/>
    </source>
</evidence>
<evidence type="ECO:0000313" key="7">
    <source>
        <dbReference type="Proteomes" id="UP000436016"/>
    </source>
</evidence>
<dbReference type="InterPro" id="IPR058637">
    <property type="entry name" value="YknX-like_C"/>
</dbReference>